<evidence type="ECO:0000313" key="3">
    <source>
        <dbReference type="Proteomes" id="UP000095743"/>
    </source>
</evidence>
<dbReference type="EMBL" id="CP017269">
    <property type="protein sequence ID" value="AOT68997.1"/>
    <property type="molecule type" value="Genomic_DNA"/>
</dbReference>
<name>A0A1D8GDL5_9FIRM</name>
<keyword evidence="3" id="KW-1185">Reference proteome</keyword>
<dbReference type="SUPFAM" id="SSF55729">
    <property type="entry name" value="Acyl-CoA N-acyltransferases (Nat)"/>
    <property type="match status" value="1"/>
</dbReference>
<organism evidence="2 3">
    <name type="scientific">Geosporobacter ferrireducens</name>
    <dbReference type="NCBI Taxonomy" id="1424294"/>
    <lineage>
        <taxon>Bacteria</taxon>
        <taxon>Bacillati</taxon>
        <taxon>Bacillota</taxon>
        <taxon>Clostridia</taxon>
        <taxon>Peptostreptococcales</taxon>
        <taxon>Thermotaleaceae</taxon>
        <taxon>Geosporobacter</taxon>
    </lineage>
</organism>
<proteinExistence type="predicted"/>
<evidence type="ECO:0000313" key="2">
    <source>
        <dbReference type="EMBL" id="AOT68997.1"/>
    </source>
</evidence>
<dbReference type="Proteomes" id="UP000095743">
    <property type="component" value="Chromosome"/>
</dbReference>
<dbReference type="RefSeq" id="WP_069974563.1">
    <property type="nucleotide sequence ID" value="NZ_CP017269.1"/>
</dbReference>
<dbReference type="STRING" id="1424294.Gferi_05150"/>
<dbReference type="AlphaFoldDB" id="A0A1D8GDL5"/>
<protein>
    <recommendedName>
        <fullName evidence="1">N-acetyltransferase domain-containing protein</fullName>
    </recommendedName>
</protein>
<dbReference type="InterPro" id="IPR000182">
    <property type="entry name" value="GNAT_dom"/>
</dbReference>
<sequence length="166" mass="19492">MLIKEILDNPQNIELVKATTSDAEAILEMQIACFTPHFEHYQDYATSPVKEPLEKMIFRINYEKGSYFKIMADSVHVGCLWIYEKHSQIYRIGIIYILPQFQCKGIGKKALETAEHLFPEAKVWELECPEDIVINRICYEKIGYRYTGETKVINEKLTLLYYQKDI</sequence>
<dbReference type="Pfam" id="PF00583">
    <property type="entry name" value="Acetyltransf_1"/>
    <property type="match status" value="1"/>
</dbReference>
<evidence type="ECO:0000259" key="1">
    <source>
        <dbReference type="PROSITE" id="PS51186"/>
    </source>
</evidence>
<dbReference type="PROSITE" id="PS51186">
    <property type="entry name" value="GNAT"/>
    <property type="match status" value="1"/>
</dbReference>
<gene>
    <name evidence="2" type="ORF">Gferi_05150</name>
</gene>
<dbReference type="OrthoDB" id="9786032at2"/>
<dbReference type="InterPro" id="IPR016181">
    <property type="entry name" value="Acyl_CoA_acyltransferase"/>
</dbReference>
<feature type="domain" description="N-acetyltransferase" evidence="1">
    <location>
        <begin position="13"/>
        <end position="166"/>
    </location>
</feature>
<dbReference type="CDD" id="cd04301">
    <property type="entry name" value="NAT_SF"/>
    <property type="match status" value="1"/>
</dbReference>
<dbReference type="KEGG" id="gfe:Gferi_05150"/>
<dbReference type="GO" id="GO:0016747">
    <property type="term" value="F:acyltransferase activity, transferring groups other than amino-acyl groups"/>
    <property type="evidence" value="ECO:0007669"/>
    <property type="project" value="InterPro"/>
</dbReference>
<accession>A0A1D8GDL5</accession>
<dbReference type="Gene3D" id="3.40.630.30">
    <property type="match status" value="1"/>
</dbReference>
<reference evidence="2 3" key="1">
    <citation type="submission" date="2016-09" db="EMBL/GenBank/DDBJ databases">
        <title>Genomic analysis reveals versatility of anaerobic energy metabolism of Geosporobacter ferrireducens IRF9 of phylum Firmicutes.</title>
        <authorList>
            <person name="Kim S.-J."/>
        </authorList>
    </citation>
    <scope>NUCLEOTIDE SEQUENCE [LARGE SCALE GENOMIC DNA]</scope>
    <source>
        <strain evidence="2 3">IRF9</strain>
    </source>
</reference>